<comment type="caution">
    <text evidence="2">The sequence shown here is derived from an EMBL/GenBank/DDBJ whole genome shotgun (WGS) entry which is preliminary data.</text>
</comment>
<dbReference type="Pfam" id="PF13384">
    <property type="entry name" value="HTH_23"/>
    <property type="match status" value="1"/>
</dbReference>
<protein>
    <submittedName>
        <fullName evidence="2">Helix-turn-helix domain-containing protein</fullName>
    </submittedName>
</protein>
<dbReference type="RefSeq" id="WP_311700349.1">
    <property type="nucleotide sequence ID" value="NZ_JAVREY010000087.1"/>
</dbReference>
<dbReference type="Proteomes" id="UP001183809">
    <property type="component" value="Unassembled WGS sequence"/>
</dbReference>
<organism evidence="2 3">
    <name type="scientific">Streptomyces gibsoniae</name>
    <dbReference type="NCBI Taxonomy" id="3075529"/>
    <lineage>
        <taxon>Bacteria</taxon>
        <taxon>Bacillati</taxon>
        <taxon>Actinomycetota</taxon>
        <taxon>Actinomycetes</taxon>
        <taxon>Kitasatosporales</taxon>
        <taxon>Streptomycetaceae</taxon>
        <taxon>Streptomyces</taxon>
    </lineage>
</organism>
<dbReference type="EMBL" id="JAVREY010000087">
    <property type="protein sequence ID" value="MDT0468882.1"/>
    <property type="molecule type" value="Genomic_DNA"/>
</dbReference>
<name>A0ABU2U7C8_9ACTN</name>
<evidence type="ECO:0000313" key="3">
    <source>
        <dbReference type="Proteomes" id="UP001183809"/>
    </source>
</evidence>
<dbReference type="SUPFAM" id="SSF46689">
    <property type="entry name" value="Homeodomain-like"/>
    <property type="match status" value="1"/>
</dbReference>
<dbReference type="InterPro" id="IPR009057">
    <property type="entry name" value="Homeodomain-like_sf"/>
</dbReference>
<gene>
    <name evidence="2" type="ORF">RM764_38925</name>
</gene>
<feature type="region of interest" description="Disordered" evidence="1">
    <location>
        <begin position="64"/>
        <end position="97"/>
    </location>
</feature>
<sequence length="130" mass="14547">MQYPDGGGLTAKQRAQREQVRFEAAESFAQGVTPTQVARRLQVPRKSAYAWHARWREVGVEALRSKGPSGRPSRMKPDWREWLAGEPSAPPVSRRAGHPAACLGRLQWSGRSARDQVAYRYARLPCLHAG</sequence>
<reference evidence="3" key="1">
    <citation type="submission" date="2023-07" db="EMBL/GenBank/DDBJ databases">
        <title>30 novel species of actinomycetes from the DSMZ collection.</title>
        <authorList>
            <person name="Nouioui I."/>
        </authorList>
    </citation>
    <scope>NUCLEOTIDE SEQUENCE [LARGE SCALE GENOMIC DNA]</scope>
    <source>
        <strain evidence="3">DSM 41699</strain>
    </source>
</reference>
<evidence type="ECO:0000313" key="2">
    <source>
        <dbReference type="EMBL" id="MDT0468882.1"/>
    </source>
</evidence>
<keyword evidence="3" id="KW-1185">Reference proteome</keyword>
<proteinExistence type="predicted"/>
<accession>A0ABU2U7C8</accession>
<evidence type="ECO:0000256" key="1">
    <source>
        <dbReference type="SAM" id="MobiDB-lite"/>
    </source>
</evidence>